<comment type="caution">
    <text evidence="1">The sequence shown here is derived from an EMBL/GenBank/DDBJ whole genome shotgun (WGS) entry which is preliminary data.</text>
</comment>
<protein>
    <recommendedName>
        <fullName evidence="3">SpoIIAA-like protein</fullName>
    </recommendedName>
</protein>
<dbReference type="Proteomes" id="UP000248987">
    <property type="component" value="Unassembled WGS sequence"/>
</dbReference>
<dbReference type="EMBL" id="QLLQ01000005">
    <property type="protein sequence ID" value="RAJ24831.1"/>
    <property type="molecule type" value="Genomic_DNA"/>
</dbReference>
<evidence type="ECO:0000313" key="2">
    <source>
        <dbReference type="Proteomes" id="UP000248987"/>
    </source>
</evidence>
<evidence type="ECO:0008006" key="3">
    <source>
        <dbReference type="Google" id="ProtNLM"/>
    </source>
</evidence>
<dbReference type="STRING" id="49280.A9996_05785"/>
<gene>
    <name evidence="1" type="ORF">LX77_01830</name>
</gene>
<name>A0A1A7R486_9FLAO</name>
<dbReference type="AlphaFoldDB" id="A0A1A7R486"/>
<proteinExistence type="predicted"/>
<accession>A0A1A7R486</accession>
<organism evidence="1 2">
    <name type="scientific">Gelidibacter algens</name>
    <dbReference type="NCBI Taxonomy" id="49280"/>
    <lineage>
        <taxon>Bacteria</taxon>
        <taxon>Pseudomonadati</taxon>
        <taxon>Bacteroidota</taxon>
        <taxon>Flavobacteriia</taxon>
        <taxon>Flavobacteriales</taxon>
        <taxon>Flavobacteriaceae</taxon>
        <taxon>Gelidibacter</taxon>
    </lineage>
</organism>
<sequence length="127" mass="14944">MDIIEYYNFEVSEAFVFDEFIINQFKEGVIVEPKYNDLLNDCIKKHFSGKKMVYISNRAKSYSVNPLIYKEAEKIPNLIAIAIIPKTDIMRKNAEYELKFYDKPYEIFDNLTNAIEWAHSLIAKTES</sequence>
<dbReference type="RefSeq" id="WP_066432134.1">
    <property type="nucleotide sequence ID" value="NZ_LZRN01000008.1"/>
</dbReference>
<dbReference type="OrthoDB" id="1144359at2"/>
<keyword evidence="2" id="KW-1185">Reference proteome</keyword>
<reference evidence="1 2" key="1">
    <citation type="submission" date="2018-06" db="EMBL/GenBank/DDBJ databases">
        <title>Genomic Encyclopedia of Archaeal and Bacterial Type Strains, Phase II (KMG-II): from individual species to whole genera.</title>
        <authorList>
            <person name="Goeker M."/>
        </authorList>
    </citation>
    <scope>NUCLEOTIDE SEQUENCE [LARGE SCALE GENOMIC DNA]</scope>
    <source>
        <strain evidence="1 2">DSM 12408</strain>
    </source>
</reference>
<evidence type="ECO:0000313" key="1">
    <source>
        <dbReference type="EMBL" id="RAJ24831.1"/>
    </source>
</evidence>